<feature type="non-terminal residue" evidence="1">
    <location>
        <position position="36"/>
    </location>
</feature>
<comment type="caution">
    <text evidence="1">The sequence shown here is derived from an EMBL/GenBank/DDBJ whole genome shotgun (WGS) entry which is preliminary data.</text>
</comment>
<proteinExistence type="predicted"/>
<protein>
    <submittedName>
        <fullName evidence="1">Uncharacterized protein</fullName>
    </submittedName>
</protein>
<name>A0A0F8WHA7_9ZZZZ</name>
<dbReference type="EMBL" id="LAZR01069518">
    <property type="protein sequence ID" value="KKK47560.1"/>
    <property type="molecule type" value="Genomic_DNA"/>
</dbReference>
<accession>A0A0F8WHA7</accession>
<organism evidence="1">
    <name type="scientific">marine sediment metagenome</name>
    <dbReference type="NCBI Taxonomy" id="412755"/>
    <lineage>
        <taxon>unclassified sequences</taxon>
        <taxon>metagenomes</taxon>
        <taxon>ecological metagenomes</taxon>
    </lineage>
</organism>
<evidence type="ECO:0000313" key="1">
    <source>
        <dbReference type="EMBL" id="KKK47560.1"/>
    </source>
</evidence>
<sequence>MEQGVKFKKKIFATGASLAITIPPELSTFIDIKEGD</sequence>
<dbReference type="AlphaFoldDB" id="A0A0F8WHA7"/>
<reference evidence="1" key="1">
    <citation type="journal article" date="2015" name="Nature">
        <title>Complex archaea that bridge the gap between prokaryotes and eukaryotes.</title>
        <authorList>
            <person name="Spang A."/>
            <person name="Saw J.H."/>
            <person name="Jorgensen S.L."/>
            <person name="Zaremba-Niedzwiedzka K."/>
            <person name="Martijn J."/>
            <person name="Lind A.E."/>
            <person name="van Eijk R."/>
            <person name="Schleper C."/>
            <person name="Guy L."/>
            <person name="Ettema T.J."/>
        </authorList>
    </citation>
    <scope>NUCLEOTIDE SEQUENCE</scope>
</reference>
<gene>
    <name evidence="1" type="ORF">LCGC14_3153970</name>
</gene>